<feature type="compositionally biased region" description="Pro residues" evidence="9">
    <location>
        <begin position="563"/>
        <end position="582"/>
    </location>
</feature>
<keyword evidence="5 7" id="KW-0378">Hydrolase</keyword>
<feature type="region of interest" description="Disordered" evidence="9">
    <location>
        <begin position="549"/>
        <end position="583"/>
    </location>
</feature>
<feature type="signal peptide" evidence="10">
    <location>
        <begin position="1"/>
        <end position="28"/>
    </location>
</feature>
<dbReference type="InterPro" id="IPR012393">
    <property type="entry name" value="Tricorn_protease"/>
</dbReference>
<dbReference type="EC" id="3.4.21.-" evidence="7"/>
<comment type="subcellular location">
    <subcellularLocation>
        <location evidence="1 7">Cytoplasm</location>
    </subcellularLocation>
</comment>
<dbReference type="SUPFAM" id="SSF50156">
    <property type="entry name" value="PDZ domain-like"/>
    <property type="match status" value="1"/>
</dbReference>
<evidence type="ECO:0000256" key="1">
    <source>
        <dbReference type="ARBA" id="ARBA00004496"/>
    </source>
</evidence>
<dbReference type="Gene3D" id="2.30.42.10">
    <property type="match status" value="1"/>
</dbReference>
<evidence type="ECO:0000313" key="13">
    <source>
        <dbReference type="Proteomes" id="UP000215595"/>
    </source>
</evidence>
<evidence type="ECO:0000256" key="5">
    <source>
        <dbReference type="ARBA" id="ARBA00022801"/>
    </source>
</evidence>
<dbReference type="InterPro" id="IPR029045">
    <property type="entry name" value="ClpP/crotonase-like_dom_sf"/>
</dbReference>
<sequence length="1116" mass="119122">MVFDLRSFAVAAMASASVLALTAGSAEAQSAILQQPTMSASQVAFVYGGDLWTVPRAGGRAQRLTVGVGVESGPVFSPDGRTLAFTGEYDGNIDVYTVPVAGGLPRRITYHPGNDAAVGWSPDGAKVLFRSNRSAASRYTQLFAVDAEGGAPEAMPLPYAYAGHMSGDGRAIAYSPFQAAFGFDFSSYVAWGNYRGGRASTINVTTLDGLDTIEIPQVDGSNDLSPVWMGGMIYFLSDRDGPISIYSYDPASQAVASVWTNDGPQIRSLSTDGTALVFDRLGEIFTLTAGGQPQAIRVDVAGDMPDARPRILNVADQIQSVVLSPSAARVAVEARGEILSVPAMRGAVRNLTNTPGVMERSPAWSPDGQKVAYFSDESGLYALHVAPQNGEGEVRRFPLAPEPTYYFEPVWSPDSRKVAFYDNALRNWVLDTTTGRLTQVGQAQTHGGFTEVSSDMAWSPDSRWLVYSRNGENRLTALHLFNVESGSSTQITSDMGDARFPTFDRGGDYLYYVGSNNFGAATYRLDMSSNLYTPTHSIYAVALNAGTPSPVAPLNDDEGAAPPETPEAPPSTGPQPTPPPSGPIAVDLAGQSLDAIQRRTVALPIPVRPYAGLTAGKPGVLFFLEETTPAGATGPADMALNRFTLKDRKVERLAERVMSFDLSANGETMLVATRAGGGEAAPGTPPRPPTYAVVPANAPIKAGEGAVSFDQLDVRIDPRAEWAQMYREVFRMQRAYFYDPGFHGSDLAAVERELQPFADAVLSRTDLNYVFHEALTGMSVGHLRGGGGTIATARRVPGGLLGADYAVQGGRWCITRIYGPTVFSPDVVGPLAQPGIDARVGDCVLSVNDMAVTTDMDIQQALEGTAGRLVTLRLGSASGAGARDVSVQPIASEARLRYLDWIEGNRRRVDELSGGRLAYVHLPDTGQGGFTSFNRYFFAQSDRQGAVIDERFNGGGQMADYIIEVLGRDLQSWWSPRYGAIDRTPAHAILGPHVMIANEVAGSGGDALPWMFKEERLGTLVGKRTWGGLVGIGPMPPLMDGGQVTSPNVGFFNPRGEWEVENAGVAPDVEVDQDPAAVAAGRDPQLETAVAIALRALEAQPPAQPRRPAYPVYPQR</sequence>
<dbReference type="InterPro" id="IPR028204">
    <property type="entry name" value="Tricorn_C1"/>
</dbReference>
<dbReference type="Gene3D" id="3.90.226.10">
    <property type="entry name" value="2-enoyl-CoA Hydratase, Chain A, domain 1"/>
    <property type="match status" value="1"/>
</dbReference>
<comment type="caution">
    <text evidence="12">The sequence shown here is derived from an EMBL/GenBank/DDBJ whole genome shotgun (WGS) entry which is preliminary data.</text>
</comment>
<dbReference type="InterPro" id="IPR029414">
    <property type="entry name" value="Tricorn_PDZ"/>
</dbReference>
<protein>
    <recommendedName>
        <fullName evidence="7">Tricorn protease homolog</fullName>
        <ecNumber evidence="7">3.4.21.-</ecNumber>
    </recommendedName>
</protein>
<dbReference type="Pfam" id="PF26549">
    <property type="entry name" value="Tricorn_N"/>
    <property type="match status" value="1"/>
</dbReference>
<keyword evidence="6 7" id="KW-0720">Serine protease</keyword>
<reference evidence="12 13" key="1">
    <citation type="submission" date="2017-03" db="EMBL/GenBank/DDBJ databases">
        <title>Lifting the veil on microbial sulfur biogeochemistry in mining wastewaters.</title>
        <authorList>
            <person name="Kantor R.S."/>
            <person name="Colenbrander Nelson T."/>
            <person name="Marshall S."/>
            <person name="Bennett D."/>
            <person name="Apte S."/>
            <person name="Camacho D."/>
            <person name="Thomas B.C."/>
            <person name="Warren L.A."/>
            <person name="Banfield J.F."/>
        </authorList>
    </citation>
    <scope>NUCLEOTIDE SEQUENCE [LARGE SCALE GENOMIC DNA]</scope>
    <source>
        <strain evidence="12">32-69-9</strain>
    </source>
</reference>
<dbReference type="Pfam" id="PF26550">
    <property type="entry name" value="Tricorn_2nd"/>
    <property type="match status" value="1"/>
</dbReference>
<keyword evidence="3 7" id="KW-0963">Cytoplasm</keyword>
<dbReference type="SUPFAM" id="SSF82171">
    <property type="entry name" value="DPP6 N-terminal domain-like"/>
    <property type="match status" value="1"/>
</dbReference>
<dbReference type="Pfam" id="PF14685">
    <property type="entry name" value="PDZ_Tricorn"/>
    <property type="match status" value="1"/>
</dbReference>
<dbReference type="PANTHER" id="PTHR43253:SF1">
    <property type="entry name" value="TRICORN PROTEASE HOMOLOG 2-RELATED"/>
    <property type="match status" value="1"/>
</dbReference>
<dbReference type="Pfam" id="PF03572">
    <property type="entry name" value="Peptidase_S41"/>
    <property type="match status" value="1"/>
</dbReference>
<dbReference type="InterPro" id="IPR036034">
    <property type="entry name" value="PDZ_sf"/>
</dbReference>
<dbReference type="PIRSF" id="PIRSF036421">
    <property type="entry name" value="Tricorn_protease"/>
    <property type="match status" value="1"/>
</dbReference>
<keyword evidence="4 7" id="KW-0645">Protease</keyword>
<feature type="active site" description="Charge relay system" evidence="8">
    <location>
        <position position="782"/>
    </location>
</feature>
<dbReference type="GO" id="GO:0008236">
    <property type="term" value="F:serine-type peptidase activity"/>
    <property type="evidence" value="ECO:0007669"/>
    <property type="project" value="UniProtKB-UniRule"/>
</dbReference>
<evidence type="ECO:0000256" key="10">
    <source>
        <dbReference type="SAM" id="SignalP"/>
    </source>
</evidence>
<comment type="function">
    <text evidence="7">Degrades oligopeptides.</text>
</comment>
<evidence type="ECO:0000313" key="12">
    <source>
        <dbReference type="EMBL" id="OYX35875.1"/>
    </source>
</evidence>
<dbReference type="SUPFAM" id="SSF52096">
    <property type="entry name" value="ClpP/crotonase"/>
    <property type="match status" value="1"/>
</dbReference>
<gene>
    <name evidence="12" type="ORF">B7Z01_00745</name>
</gene>
<feature type="active site" description="Nucleophile" evidence="8">
    <location>
        <position position="1003"/>
    </location>
</feature>
<dbReference type="PANTHER" id="PTHR43253">
    <property type="entry name" value="TRICORN PROTEASE HOMOLOG 2-RELATED"/>
    <property type="match status" value="1"/>
</dbReference>
<dbReference type="GO" id="GO:0006508">
    <property type="term" value="P:proteolysis"/>
    <property type="evidence" value="ECO:0007669"/>
    <property type="project" value="UniProtKB-UniRule"/>
</dbReference>
<name>A0A258FTN8_9CAUL</name>
<dbReference type="InterPro" id="IPR005151">
    <property type="entry name" value="Tail-specific_protease"/>
</dbReference>
<accession>A0A258FTN8</accession>
<dbReference type="EMBL" id="NCEB01000002">
    <property type="protein sequence ID" value="OYX35875.1"/>
    <property type="molecule type" value="Genomic_DNA"/>
</dbReference>
<dbReference type="SUPFAM" id="SSF69304">
    <property type="entry name" value="Tricorn protease N-terminal domain"/>
    <property type="match status" value="1"/>
</dbReference>
<evidence type="ECO:0000259" key="11">
    <source>
        <dbReference type="SMART" id="SM00245"/>
    </source>
</evidence>
<feature type="active site" description="Charge relay system" evidence="8">
    <location>
        <position position="1061"/>
    </location>
</feature>
<evidence type="ECO:0000256" key="6">
    <source>
        <dbReference type="ARBA" id="ARBA00022825"/>
    </source>
</evidence>
<organism evidence="12 13">
    <name type="scientific">Brevundimonas subvibrioides</name>
    <dbReference type="NCBI Taxonomy" id="74313"/>
    <lineage>
        <taxon>Bacteria</taxon>
        <taxon>Pseudomonadati</taxon>
        <taxon>Pseudomonadota</taxon>
        <taxon>Alphaproteobacteria</taxon>
        <taxon>Caulobacterales</taxon>
        <taxon>Caulobacteraceae</taxon>
        <taxon>Brevundimonas</taxon>
    </lineage>
</organism>
<dbReference type="Gene3D" id="3.30.750.44">
    <property type="match status" value="1"/>
</dbReference>
<evidence type="ECO:0000256" key="4">
    <source>
        <dbReference type="ARBA" id="ARBA00022670"/>
    </source>
</evidence>
<evidence type="ECO:0000256" key="8">
    <source>
        <dbReference type="PIRSR" id="PIRSR036421-1"/>
    </source>
</evidence>
<evidence type="ECO:0000256" key="9">
    <source>
        <dbReference type="SAM" id="MobiDB-lite"/>
    </source>
</evidence>
<evidence type="ECO:0000256" key="2">
    <source>
        <dbReference type="ARBA" id="ARBA00008524"/>
    </source>
</evidence>
<proteinExistence type="inferred from homology"/>
<dbReference type="SMART" id="SM00245">
    <property type="entry name" value="TSPc"/>
    <property type="match status" value="1"/>
</dbReference>
<feature type="chain" id="PRO_5013192097" description="Tricorn protease homolog" evidence="10">
    <location>
        <begin position="29"/>
        <end position="1116"/>
    </location>
</feature>
<dbReference type="CDD" id="cd07562">
    <property type="entry name" value="Peptidase_S41_TRI"/>
    <property type="match status" value="1"/>
</dbReference>
<feature type="domain" description="Tail specific protease" evidence="11">
    <location>
        <begin position="882"/>
        <end position="1072"/>
    </location>
</feature>
<dbReference type="AlphaFoldDB" id="A0A258FTN8"/>
<comment type="similarity">
    <text evidence="2 7">Belongs to the peptidase S41B family.</text>
</comment>
<dbReference type="InterPro" id="IPR015943">
    <property type="entry name" value="WD40/YVTN_repeat-like_dom_sf"/>
</dbReference>
<keyword evidence="10" id="KW-0732">Signal</keyword>
<dbReference type="GO" id="GO:0005737">
    <property type="term" value="C:cytoplasm"/>
    <property type="evidence" value="ECO:0007669"/>
    <property type="project" value="UniProtKB-SubCell"/>
</dbReference>
<dbReference type="Gene3D" id="2.120.10.60">
    <property type="entry name" value="Tricorn protease N-terminal domain"/>
    <property type="match status" value="1"/>
</dbReference>
<evidence type="ECO:0000256" key="7">
    <source>
        <dbReference type="PIRNR" id="PIRNR036421"/>
    </source>
</evidence>
<dbReference type="Proteomes" id="UP000215595">
    <property type="component" value="Unassembled WGS sequence"/>
</dbReference>
<evidence type="ECO:0000256" key="3">
    <source>
        <dbReference type="ARBA" id="ARBA00022490"/>
    </source>
</evidence>
<dbReference type="Pfam" id="PF14684">
    <property type="entry name" value="Tricorn_C1"/>
    <property type="match status" value="1"/>
</dbReference>
<dbReference type="Gene3D" id="2.130.10.10">
    <property type="entry name" value="YVTN repeat-like/Quinoprotein amine dehydrogenase"/>
    <property type="match status" value="1"/>
</dbReference>